<dbReference type="KEGG" id="mrh:MycrhN_5985"/>
<protein>
    <submittedName>
        <fullName evidence="1">Uncharacterized protein</fullName>
    </submittedName>
</protein>
<dbReference type="AlphaFoldDB" id="G8RRE4"/>
<dbReference type="Proteomes" id="UP000005442">
    <property type="component" value="Chromosome"/>
</dbReference>
<dbReference type="PATRIC" id="fig|710685.3.peg.6010"/>
<keyword evidence="2" id="KW-1185">Reference proteome</keyword>
<sequence length="62" mass="7054">MIVAGVLDEKHAEVRPLAERLGRVAPAVHMKLVDLDKAHAEPRVYAGKHWRFSKLDRKVADR</sequence>
<proteinExistence type="predicted"/>
<dbReference type="RefSeq" id="WP_014214184.1">
    <property type="nucleotide sequence ID" value="NC_016604.1"/>
</dbReference>
<name>G8RRE4_MYCRN</name>
<organism evidence="1 2">
    <name type="scientific">Mycolicibacterium rhodesiae (strain NBB3)</name>
    <name type="common">Mycobacterium rhodesiae</name>
    <dbReference type="NCBI Taxonomy" id="710685"/>
    <lineage>
        <taxon>Bacteria</taxon>
        <taxon>Bacillati</taxon>
        <taxon>Actinomycetota</taxon>
        <taxon>Actinomycetes</taxon>
        <taxon>Mycobacteriales</taxon>
        <taxon>Mycobacteriaceae</taxon>
        <taxon>Mycolicibacterium</taxon>
    </lineage>
</organism>
<dbReference type="HOGENOM" id="CLU_2899391_0_0_11"/>
<dbReference type="STRING" id="710685.MycrhN_5985"/>
<dbReference type="OrthoDB" id="3405463at2"/>
<gene>
    <name evidence="1" type="ordered locus">MycrhN_5985</name>
</gene>
<evidence type="ECO:0000313" key="2">
    <source>
        <dbReference type="Proteomes" id="UP000005442"/>
    </source>
</evidence>
<dbReference type="EMBL" id="CP003169">
    <property type="protein sequence ID" value="AEV76447.1"/>
    <property type="molecule type" value="Genomic_DNA"/>
</dbReference>
<evidence type="ECO:0000313" key="1">
    <source>
        <dbReference type="EMBL" id="AEV76447.1"/>
    </source>
</evidence>
<accession>G8RRE4</accession>
<reference evidence="1 2" key="1">
    <citation type="submission" date="2011-12" db="EMBL/GenBank/DDBJ databases">
        <title>Complete sequence of Mycobacterium rhodesiae NBB3.</title>
        <authorList>
            <consortium name="US DOE Joint Genome Institute"/>
            <person name="Lucas S."/>
            <person name="Han J."/>
            <person name="Lapidus A."/>
            <person name="Cheng J.-F."/>
            <person name="Goodwin L."/>
            <person name="Pitluck S."/>
            <person name="Peters L."/>
            <person name="Mikhailova N."/>
            <person name="Gu W."/>
            <person name="Detter J.C."/>
            <person name="Han C."/>
            <person name="Tapia R."/>
            <person name="Land M."/>
            <person name="Hauser L."/>
            <person name="Kyrpides N."/>
            <person name="Ivanova N."/>
            <person name="Pagani I."/>
            <person name="Mattes T."/>
            <person name="Holmes A."/>
            <person name="Rutledge P."/>
            <person name="Paulsen I."/>
            <person name="Coleman N."/>
            <person name="Woyke T."/>
        </authorList>
    </citation>
    <scope>NUCLEOTIDE SEQUENCE [LARGE SCALE GENOMIC DNA]</scope>
    <source>
        <strain evidence="1 2">NBB3</strain>
    </source>
</reference>